<evidence type="ECO:0000256" key="8">
    <source>
        <dbReference type="ARBA" id="ARBA00023136"/>
    </source>
</evidence>
<dbReference type="Gene3D" id="3.40.50.300">
    <property type="entry name" value="P-loop containing nucleotide triphosphate hydrolases"/>
    <property type="match status" value="1"/>
</dbReference>
<evidence type="ECO:0000256" key="4">
    <source>
        <dbReference type="ARBA" id="ARBA00022737"/>
    </source>
</evidence>
<keyword evidence="8" id="KW-0472">Membrane</keyword>
<keyword evidence="4" id="KW-0677">Repeat</keyword>
<keyword evidence="6" id="KW-0067">ATP-binding</keyword>
<protein>
    <submittedName>
        <fullName evidence="10">ABC transporter-like protein</fullName>
    </submittedName>
</protein>
<reference evidence="10" key="1">
    <citation type="submission" date="2016-01" db="EMBL/GenBank/DDBJ databases">
        <authorList>
            <person name="Peeters C."/>
        </authorList>
    </citation>
    <scope>NUCLEOTIDE SEQUENCE [LARGE SCALE GENOMIC DNA]</scope>
    <source>
        <strain evidence="10">LMG 22940</strain>
    </source>
</reference>
<dbReference type="EMBL" id="FCON02000551">
    <property type="protein sequence ID" value="SAL88897.1"/>
    <property type="molecule type" value="Genomic_DNA"/>
</dbReference>
<evidence type="ECO:0000256" key="5">
    <source>
        <dbReference type="ARBA" id="ARBA00022741"/>
    </source>
</evidence>
<keyword evidence="5" id="KW-0547">Nucleotide-binding</keyword>
<accession>A0A158L6B9</accession>
<evidence type="ECO:0000256" key="2">
    <source>
        <dbReference type="ARBA" id="ARBA00022475"/>
    </source>
</evidence>
<dbReference type="Pfam" id="PF00005">
    <property type="entry name" value="ABC_tran"/>
    <property type="match status" value="1"/>
</dbReference>
<evidence type="ECO:0000313" key="10">
    <source>
        <dbReference type="EMBL" id="SAL88897.1"/>
    </source>
</evidence>
<dbReference type="PANTHER" id="PTHR43790:SF3">
    <property type="entry name" value="D-ALLOSE IMPORT ATP-BINDING PROTEIN ALSA-RELATED"/>
    <property type="match status" value="1"/>
</dbReference>
<evidence type="ECO:0000259" key="9">
    <source>
        <dbReference type="Pfam" id="PF00005"/>
    </source>
</evidence>
<dbReference type="InterPro" id="IPR003439">
    <property type="entry name" value="ABC_transporter-like_ATP-bd"/>
</dbReference>
<sequence length="160" mass="16688">MSVRDNINVAVAGRDARMGVLDLARGAARAKDAIASLTIRVPSAKVNAGALSGGNQQKVLLSRLLETHPRVLILDEPTRGVDIGAKSEIYRIINELAKTGVGIIIISSELPEVIGTADRVLVMREGELAGELGGYTGKPITQEGIIELATGSRPALGEAA</sequence>
<keyword evidence="11" id="KW-1185">Reference proteome</keyword>
<dbReference type="Proteomes" id="UP000054770">
    <property type="component" value="Unassembled WGS sequence"/>
</dbReference>
<gene>
    <name evidence="10" type="ORF">AWB68_08926</name>
</gene>
<evidence type="ECO:0000313" key="11">
    <source>
        <dbReference type="Proteomes" id="UP000054770"/>
    </source>
</evidence>
<dbReference type="InterPro" id="IPR027417">
    <property type="entry name" value="P-loop_NTPase"/>
</dbReference>
<dbReference type="GO" id="GO:0016887">
    <property type="term" value="F:ATP hydrolysis activity"/>
    <property type="evidence" value="ECO:0007669"/>
    <property type="project" value="InterPro"/>
</dbReference>
<comment type="caution">
    <text evidence="10">The sequence shown here is derived from an EMBL/GenBank/DDBJ whole genome shotgun (WGS) entry which is preliminary data.</text>
</comment>
<keyword evidence="1" id="KW-0813">Transport</keyword>
<evidence type="ECO:0000256" key="1">
    <source>
        <dbReference type="ARBA" id="ARBA00022448"/>
    </source>
</evidence>
<name>A0A158L6B9_9BURK</name>
<keyword evidence="3" id="KW-0762">Sugar transport</keyword>
<dbReference type="GO" id="GO:0005524">
    <property type="term" value="F:ATP binding"/>
    <property type="evidence" value="ECO:0007669"/>
    <property type="project" value="UniProtKB-KW"/>
</dbReference>
<evidence type="ECO:0000256" key="7">
    <source>
        <dbReference type="ARBA" id="ARBA00022967"/>
    </source>
</evidence>
<dbReference type="SUPFAM" id="SSF52540">
    <property type="entry name" value="P-loop containing nucleoside triphosphate hydrolases"/>
    <property type="match status" value="1"/>
</dbReference>
<evidence type="ECO:0000256" key="3">
    <source>
        <dbReference type="ARBA" id="ARBA00022597"/>
    </source>
</evidence>
<keyword evidence="2" id="KW-1003">Cell membrane</keyword>
<organism evidence="10 11">
    <name type="scientific">Caballeronia choica</name>
    <dbReference type="NCBI Taxonomy" id="326476"/>
    <lineage>
        <taxon>Bacteria</taxon>
        <taxon>Pseudomonadati</taxon>
        <taxon>Pseudomonadota</taxon>
        <taxon>Betaproteobacteria</taxon>
        <taxon>Burkholderiales</taxon>
        <taxon>Burkholderiaceae</taxon>
        <taxon>Caballeronia</taxon>
    </lineage>
</organism>
<dbReference type="InterPro" id="IPR050107">
    <property type="entry name" value="ABC_carbohydrate_import_ATPase"/>
</dbReference>
<feature type="domain" description="ABC transporter" evidence="9">
    <location>
        <begin position="26"/>
        <end position="78"/>
    </location>
</feature>
<keyword evidence="7" id="KW-1278">Translocase</keyword>
<dbReference type="AlphaFoldDB" id="A0A158L6B9"/>
<proteinExistence type="predicted"/>
<dbReference type="PANTHER" id="PTHR43790">
    <property type="entry name" value="CARBOHYDRATE TRANSPORT ATP-BINDING PROTEIN MG119-RELATED"/>
    <property type="match status" value="1"/>
</dbReference>
<evidence type="ECO:0000256" key="6">
    <source>
        <dbReference type="ARBA" id="ARBA00022840"/>
    </source>
</evidence>